<comment type="caution">
    <text evidence="2">The sequence shown here is derived from an EMBL/GenBank/DDBJ whole genome shotgun (WGS) entry which is preliminary data.</text>
</comment>
<evidence type="ECO:0000313" key="3">
    <source>
        <dbReference type="Proteomes" id="UP001153076"/>
    </source>
</evidence>
<dbReference type="OrthoDB" id="995873at2759"/>
<dbReference type="InterPro" id="IPR025558">
    <property type="entry name" value="DUF4283"/>
</dbReference>
<sequence>MDFIPISIAGGYRRLNHNHTILSNFSYRIMNEADLEVFGHGKEAKQPTAWADHDLSGGVEFYRHSTCVLLPRARSGALRVLRGVAWPSRHWVESIVSSLEETMKRFTLAEAEEEAIVCDDVTPYGRGEEITLILLRKLYTENNFNVKAFKSDLRNIWKPTRSMVIKELDKNLFLFKFFAQTDRVHVLNEGRWPFDGCILLLNDILGKSLRCSPNETNVGSNVFIDEKVMMCVDKALKFRVDIAIKEPLRRGIMIKIRAIKFKYLELPEFYYGCGKLGHVYARCDKFEEDSQEEDLQYGGWLRASPMKGRGCNAKAELMEERKFSEAFRNKKATGKVKTKLKFDKPKMSTPSESLPQGNAGYSSSLMVIDEGALIATNDLFKRKLEDARLSPSLVLLLETKLAGVAMAVVKKQFDDDYGAIGHAIKSQSMLQAFCKTLDEYGIYDLGFSGYDHTQWNQREGDASVEECLDMYYASMEWCVLLSKAEVIHLNQKLSDHLPIELKLNDLGKSTKRRNRDFKFEQTWVTEEGIKSVVEEAWVVACQGDNW</sequence>
<proteinExistence type="predicted"/>
<dbReference type="SUPFAM" id="SSF56219">
    <property type="entry name" value="DNase I-like"/>
    <property type="match status" value="1"/>
</dbReference>
<accession>A0A9Q1Q5M2</accession>
<dbReference type="PANTHER" id="PTHR33710:SF86">
    <property type="entry name" value="VIRAL MOVEMENT PROTEIN"/>
    <property type="match status" value="1"/>
</dbReference>
<dbReference type="Proteomes" id="UP001153076">
    <property type="component" value="Unassembled WGS sequence"/>
</dbReference>
<dbReference type="InterPro" id="IPR036691">
    <property type="entry name" value="Endo/exonu/phosph_ase_sf"/>
</dbReference>
<reference evidence="2" key="1">
    <citation type="submission" date="2022-04" db="EMBL/GenBank/DDBJ databases">
        <title>Carnegiea gigantea Genome sequencing and assembly v2.</title>
        <authorList>
            <person name="Copetti D."/>
            <person name="Sanderson M.J."/>
            <person name="Burquez A."/>
            <person name="Wojciechowski M.F."/>
        </authorList>
    </citation>
    <scope>NUCLEOTIDE SEQUENCE</scope>
    <source>
        <strain evidence="2">SGP5-SGP5p</strain>
        <tissue evidence="2">Aerial part</tissue>
    </source>
</reference>
<keyword evidence="3" id="KW-1185">Reference proteome</keyword>
<gene>
    <name evidence="2" type="ORF">Cgig2_014163</name>
</gene>
<organism evidence="2 3">
    <name type="scientific">Carnegiea gigantea</name>
    <dbReference type="NCBI Taxonomy" id="171969"/>
    <lineage>
        <taxon>Eukaryota</taxon>
        <taxon>Viridiplantae</taxon>
        <taxon>Streptophyta</taxon>
        <taxon>Embryophyta</taxon>
        <taxon>Tracheophyta</taxon>
        <taxon>Spermatophyta</taxon>
        <taxon>Magnoliopsida</taxon>
        <taxon>eudicotyledons</taxon>
        <taxon>Gunneridae</taxon>
        <taxon>Pentapetalae</taxon>
        <taxon>Caryophyllales</taxon>
        <taxon>Cactineae</taxon>
        <taxon>Cactaceae</taxon>
        <taxon>Cactoideae</taxon>
        <taxon>Echinocereeae</taxon>
        <taxon>Carnegiea</taxon>
    </lineage>
</organism>
<name>A0A9Q1Q5M2_9CARY</name>
<dbReference type="AlphaFoldDB" id="A0A9Q1Q5M2"/>
<evidence type="ECO:0000313" key="2">
    <source>
        <dbReference type="EMBL" id="KAJ8429883.1"/>
    </source>
</evidence>
<dbReference type="EMBL" id="JAKOGI010000849">
    <property type="protein sequence ID" value="KAJ8429883.1"/>
    <property type="molecule type" value="Genomic_DNA"/>
</dbReference>
<protein>
    <recommendedName>
        <fullName evidence="1">DUF4283 domain-containing protein</fullName>
    </recommendedName>
</protein>
<evidence type="ECO:0000259" key="1">
    <source>
        <dbReference type="Pfam" id="PF14111"/>
    </source>
</evidence>
<feature type="domain" description="DUF4283" evidence="1">
    <location>
        <begin position="141"/>
        <end position="202"/>
    </location>
</feature>
<dbReference type="PANTHER" id="PTHR33710">
    <property type="entry name" value="BNAC02G09200D PROTEIN"/>
    <property type="match status" value="1"/>
</dbReference>
<dbReference type="Pfam" id="PF14111">
    <property type="entry name" value="DUF4283"/>
    <property type="match status" value="1"/>
</dbReference>